<dbReference type="PANTHER" id="PTHR12549:SF38">
    <property type="entry name" value="JMJC DOMAIN-CONTAINING HISTONE DEMETHYLASE 2, ISOFORM A"/>
    <property type="match status" value="1"/>
</dbReference>
<dbReference type="Proteomes" id="UP001152795">
    <property type="component" value="Unassembled WGS sequence"/>
</dbReference>
<keyword evidence="6" id="KW-1185">Reference proteome</keyword>
<feature type="non-terminal residue" evidence="5">
    <location>
        <position position="881"/>
    </location>
</feature>
<dbReference type="PANTHER" id="PTHR12549">
    <property type="entry name" value="JMJC DOMAIN-CONTAINING HISTONE DEMETHYLATION PROTEIN"/>
    <property type="match status" value="1"/>
</dbReference>
<name>A0A6S7HM75_PARCT</name>
<sequence length="881" mass="98144">GKLLSLEVSKYILLNVGDEFCKLVKKEEEVFSWDIKKGTVAWKRAVRGIREMCDACQTTIFNVHWVCPKCGFGVCLDCYRTKLNMAVSSAEAGRAKRFLWVRCSANTGHRPQRLVLTHIIPKKTLHEVGEQLHEAREFWGIGKNCPCKSQREELKDSATIKELPDEDQDIVVDVVGDDLSLQSQVTIEATESVEQNSEIPMEIESAKISEEGNEPMITSKDANEMLIKTEIQNSTESETLDVQSEDAGNILPESKASETPECQAGKEPEVGKSVELEQECHTDKSPEDEKGPGCKDNILPASQNISAICEADKPPESEVDKQPECDDNKPPKSKACEEKSSDVRLVGDDIGALSLLMDYESPVSSPMPSPVREIEDDTEISPVEETLLSRPHATHGESSATTDPALAMTDAPSTITDETLAMTDETSPMTGETLAMTGETSATTDETSATTDEILAMTDETSAMTNETSAKIEASHEDIIARVEARTTDEVPAPHSWICRRPMLRLHNAHHEGNLMAFQSRWQKGEPILVSGVDKNMTSHLWTPEGFENEFGSEKADVVNCKTGGTLEKMEIGTFWRGFENVKDRPLDSKGEPTLLKLKDWPPEADFVEKMPTRFKDLMDALPLPEYTRRDGSRNLVSRLPDFFVKPDLGPKMYNAYGNAAFPSAGTTNLHIDMSDAVNVMVYVGVPFDEAYGEQERRDSIACIDGSCDETQQYRARGRAEKLGALWHIFAAEDANKIRALFHKVCREKNMKYPASHDPIHDQCFYLNEPLLKRLKDEYGVVGWPIAQFLGDAIFIPAGAPHQVRNLHSCVKAAEDFVSPEHVGHCFKLTEEFRHLSEKHTNHEDKLQVKNIIYHAVKDAVSVLRQHEIASRTEEAGNENV</sequence>
<proteinExistence type="predicted"/>
<evidence type="ECO:0000256" key="1">
    <source>
        <dbReference type="ARBA" id="ARBA00004123"/>
    </source>
</evidence>
<dbReference type="Gene3D" id="2.60.120.650">
    <property type="entry name" value="Cupin"/>
    <property type="match status" value="1"/>
</dbReference>
<dbReference type="GO" id="GO:0000118">
    <property type="term" value="C:histone deacetylase complex"/>
    <property type="evidence" value="ECO:0007669"/>
    <property type="project" value="TreeGrafter"/>
</dbReference>
<evidence type="ECO:0000313" key="6">
    <source>
        <dbReference type="Proteomes" id="UP001152795"/>
    </source>
</evidence>
<dbReference type="Pfam" id="PF02373">
    <property type="entry name" value="JmjC"/>
    <property type="match status" value="1"/>
</dbReference>
<dbReference type="OrthoDB" id="1667110at2759"/>
<organism evidence="5 6">
    <name type="scientific">Paramuricea clavata</name>
    <name type="common">Red gorgonian</name>
    <name type="synonym">Violescent sea-whip</name>
    <dbReference type="NCBI Taxonomy" id="317549"/>
    <lineage>
        <taxon>Eukaryota</taxon>
        <taxon>Metazoa</taxon>
        <taxon>Cnidaria</taxon>
        <taxon>Anthozoa</taxon>
        <taxon>Octocorallia</taxon>
        <taxon>Malacalcyonacea</taxon>
        <taxon>Plexauridae</taxon>
        <taxon>Paramuricea</taxon>
    </lineage>
</organism>
<dbReference type="GO" id="GO:0032454">
    <property type="term" value="F:histone H3K9 demethylase activity"/>
    <property type="evidence" value="ECO:0007669"/>
    <property type="project" value="InterPro"/>
</dbReference>
<dbReference type="GO" id="GO:0006357">
    <property type="term" value="P:regulation of transcription by RNA polymerase II"/>
    <property type="evidence" value="ECO:0007669"/>
    <property type="project" value="TreeGrafter"/>
</dbReference>
<keyword evidence="3" id="KW-0539">Nucleus</keyword>
<dbReference type="GO" id="GO:0000785">
    <property type="term" value="C:chromatin"/>
    <property type="evidence" value="ECO:0007669"/>
    <property type="project" value="TreeGrafter"/>
</dbReference>
<evidence type="ECO:0000256" key="2">
    <source>
        <dbReference type="ARBA" id="ARBA00022723"/>
    </source>
</evidence>
<comment type="caution">
    <text evidence="5">The sequence shown here is derived from an EMBL/GenBank/DDBJ whole genome shotgun (WGS) entry which is preliminary data.</text>
</comment>
<dbReference type="GO" id="GO:0003712">
    <property type="term" value="F:transcription coregulator activity"/>
    <property type="evidence" value="ECO:0007669"/>
    <property type="project" value="TreeGrafter"/>
</dbReference>
<protein>
    <submittedName>
        <fullName evidence="5">Lysine-specific demethylase 3B, partial</fullName>
    </submittedName>
</protein>
<evidence type="ECO:0000313" key="5">
    <source>
        <dbReference type="EMBL" id="CAB3995707.1"/>
    </source>
</evidence>
<feature type="compositionally biased region" description="Basic and acidic residues" evidence="4">
    <location>
        <begin position="264"/>
        <end position="293"/>
    </location>
</feature>
<dbReference type="InterPro" id="IPR045109">
    <property type="entry name" value="LSDs-like"/>
</dbReference>
<keyword evidence="2" id="KW-0479">Metal-binding</keyword>
<accession>A0A6S7HM75</accession>
<dbReference type="GO" id="GO:0046872">
    <property type="term" value="F:metal ion binding"/>
    <property type="evidence" value="ECO:0007669"/>
    <property type="project" value="UniProtKB-KW"/>
</dbReference>
<feature type="region of interest" description="Disordered" evidence="4">
    <location>
        <begin position="313"/>
        <end position="341"/>
    </location>
</feature>
<comment type="subcellular location">
    <subcellularLocation>
        <location evidence="1">Nucleus</location>
    </subcellularLocation>
</comment>
<evidence type="ECO:0000256" key="4">
    <source>
        <dbReference type="SAM" id="MobiDB-lite"/>
    </source>
</evidence>
<dbReference type="PROSITE" id="PS51184">
    <property type="entry name" value="JMJC"/>
    <property type="match status" value="1"/>
</dbReference>
<dbReference type="SMART" id="SM00558">
    <property type="entry name" value="JmjC"/>
    <property type="match status" value="1"/>
</dbReference>
<dbReference type="AlphaFoldDB" id="A0A6S7HM75"/>
<reference evidence="5" key="1">
    <citation type="submission" date="2020-04" db="EMBL/GenBank/DDBJ databases">
        <authorList>
            <person name="Alioto T."/>
            <person name="Alioto T."/>
            <person name="Gomez Garrido J."/>
        </authorList>
    </citation>
    <scope>NUCLEOTIDE SEQUENCE</scope>
    <source>
        <strain evidence="5">A484AB</strain>
    </source>
</reference>
<dbReference type="GO" id="GO:0031490">
    <property type="term" value="F:chromatin DNA binding"/>
    <property type="evidence" value="ECO:0007669"/>
    <property type="project" value="TreeGrafter"/>
</dbReference>
<gene>
    <name evidence="5" type="ORF">PACLA_8A077619</name>
</gene>
<dbReference type="InterPro" id="IPR003347">
    <property type="entry name" value="JmjC_dom"/>
</dbReference>
<feature type="region of interest" description="Disordered" evidence="4">
    <location>
        <begin position="252"/>
        <end position="299"/>
    </location>
</feature>
<evidence type="ECO:0000256" key="3">
    <source>
        <dbReference type="ARBA" id="ARBA00023242"/>
    </source>
</evidence>
<dbReference type="EMBL" id="CACRXK020002713">
    <property type="protein sequence ID" value="CAB3995707.1"/>
    <property type="molecule type" value="Genomic_DNA"/>
</dbReference>
<dbReference type="SUPFAM" id="SSF51197">
    <property type="entry name" value="Clavaminate synthase-like"/>
    <property type="match status" value="1"/>
</dbReference>